<evidence type="ECO:0000256" key="1">
    <source>
        <dbReference type="SAM" id="MobiDB-lite"/>
    </source>
</evidence>
<dbReference type="InterPro" id="IPR005151">
    <property type="entry name" value="Tail-specific_protease"/>
</dbReference>
<evidence type="ECO:0000313" key="4">
    <source>
        <dbReference type="EMBL" id="UWZ86169.1"/>
    </source>
</evidence>
<accession>A0A9J7BUB2</accession>
<dbReference type="InterPro" id="IPR029045">
    <property type="entry name" value="ClpP/crotonase-like_dom_sf"/>
</dbReference>
<feature type="domain" description="Tail specific protease" evidence="3">
    <location>
        <begin position="179"/>
        <end position="364"/>
    </location>
</feature>
<dbReference type="PANTHER" id="PTHR32060:SF30">
    <property type="entry name" value="CARBOXY-TERMINAL PROCESSING PROTEASE CTPA"/>
    <property type="match status" value="1"/>
</dbReference>
<dbReference type="GO" id="GO:0030288">
    <property type="term" value="C:outer membrane-bounded periplasmic space"/>
    <property type="evidence" value="ECO:0007669"/>
    <property type="project" value="TreeGrafter"/>
</dbReference>
<name>A0A9J7BUB2_9BACT</name>
<proteinExistence type="predicted"/>
<dbReference type="EMBL" id="CP093313">
    <property type="protein sequence ID" value="UWZ86169.1"/>
    <property type="molecule type" value="Genomic_DNA"/>
</dbReference>
<feature type="domain" description="PDZ" evidence="2">
    <location>
        <begin position="106"/>
        <end position="177"/>
    </location>
</feature>
<gene>
    <name evidence="4" type="ORF">MOP44_09525</name>
</gene>
<dbReference type="Proteomes" id="UP001059380">
    <property type="component" value="Chromosome"/>
</dbReference>
<dbReference type="GO" id="GO:0006508">
    <property type="term" value="P:proteolysis"/>
    <property type="evidence" value="ECO:0007669"/>
    <property type="project" value="InterPro"/>
</dbReference>
<dbReference type="InterPro" id="IPR001478">
    <property type="entry name" value="PDZ"/>
</dbReference>
<dbReference type="PANTHER" id="PTHR32060">
    <property type="entry name" value="TAIL-SPECIFIC PROTEASE"/>
    <property type="match status" value="1"/>
</dbReference>
<protein>
    <submittedName>
        <fullName evidence="4">S41 family peptidase</fullName>
    </submittedName>
</protein>
<dbReference type="Pfam" id="PF03572">
    <property type="entry name" value="Peptidase_S41"/>
    <property type="match status" value="1"/>
</dbReference>
<dbReference type="AlphaFoldDB" id="A0A9J7BUB2"/>
<dbReference type="RefSeq" id="WP_260795813.1">
    <property type="nucleotide sequence ID" value="NZ_CP093313.1"/>
</dbReference>
<dbReference type="GO" id="GO:0008236">
    <property type="term" value="F:serine-type peptidase activity"/>
    <property type="evidence" value="ECO:0007669"/>
    <property type="project" value="InterPro"/>
</dbReference>
<organism evidence="4 5">
    <name type="scientific">Occallatibacter riparius</name>
    <dbReference type="NCBI Taxonomy" id="1002689"/>
    <lineage>
        <taxon>Bacteria</taxon>
        <taxon>Pseudomonadati</taxon>
        <taxon>Acidobacteriota</taxon>
        <taxon>Terriglobia</taxon>
        <taxon>Terriglobales</taxon>
        <taxon>Acidobacteriaceae</taxon>
        <taxon>Occallatibacter</taxon>
    </lineage>
</organism>
<reference evidence="4" key="1">
    <citation type="submission" date="2021-04" db="EMBL/GenBank/DDBJ databases">
        <title>Phylogenetic analysis of Acidobacteriaceae.</title>
        <authorList>
            <person name="Qiu L."/>
            <person name="Zhang Q."/>
        </authorList>
    </citation>
    <scope>NUCLEOTIDE SEQUENCE</scope>
    <source>
        <strain evidence="4">DSM 25168</strain>
    </source>
</reference>
<dbReference type="KEGG" id="orp:MOP44_09525"/>
<evidence type="ECO:0000259" key="3">
    <source>
        <dbReference type="SMART" id="SM00245"/>
    </source>
</evidence>
<dbReference type="SUPFAM" id="SSF52096">
    <property type="entry name" value="ClpP/crotonase"/>
    <property type="match status" value="1"/>
</dbReference>
<dbReference type="GO" id="GO:0007165">
    <property type="term" value="P:signal transduction"/>
    <property type="evidence" value="ECO:0007669"/>
    <property type="project" value="TreeGrafter"/>
</dbReference>
<dbReference type="GO" id="GO:0004175">
    <property type="term" value="F:endopeptidase activity"/>
    <property type="evidence" value="ECO:0007669"/>
    <property type="project" value="TreeGrafter"/>
</dbReference>
<keyword evidence="5" id="KW-1185">Reference proteome</keyword>
<dbReference type="SUPFAM" id="SSF50156">
    <property type="entry name" value="PDZ domain-like"/>
    <property type="match status" value="1"/>
</dbReference>
<feature type="region of interest" description="Disordered" evidence="1">
    <location>
        <begin position="349"/>
        <end position="382"/>
    </location>
</feature>
<dbReference type="InterPro" id="IPR036034">
    <property type="entry name" value="PDZ_sf"/>
</dbReference>
<evidence type="ECO:0000313" key="5">
    <source>
        <dbReference type="Proteomes" id="UP001059380"/>
    </source>
</evidence>
<dbReference type="Pfam" id="PF13180">
    <property type="entry name" value="PDZ_2"/>
    <property type="match status" value="1"/>
</dbReference>
<dbReference type="Gene3D" id="2.30.42.10">
    <property type="match status" value="1"/>
</dbReference>
<dbReference type="SMART" id="SM00245">
    <property type="entry name" value="TSPc"/>
    <property type="match status" value="1"/>
</dbReference>
<evidence type="ECO:0000259" key="2">
    <source>
        <dbReference type="SMART" id="SM00228"/>
    </source>
</evidence>
<dbReference type="Gene3D" id="3.30.750.44">
    <property type="match status" value="1"/>
</dbReference>
<sequence length="395" mass="42396">MSRLFQRLIFVLGAAVFAALGLGFALGELGWFGVHAGGEQDGAYNQIHVYQQVLRRIQSDYVTDPNMTTVTTGALHGLLESLDSDSSYLTATEYKIWKERPTTGVAQVGITVSKRYGYATVVNVLPGSPADHEHVADGDVIEAIGDTSTRELSLAVIRLMLEGKPGTNVTITLVKPRKPDPDKLTLTRAIVPEPAMGEQQYLDSSVLYLKPVVINNDRMDQLAAKIKANKGKKIVLDLRDTGGDEEAGLRLANFFVEKGTLASLEGQKYPKVTFAADASKFLTNAPLVVLVNRGSYGPAELAASAIESAKRGDVVGERTFGEGSVQKTIDLPDGAALLLTVAKYQGPDGKKIQDEAVNPNVQAGTNPDGDIQDETPDKDDKSLDKALSILKSKNS</sequence>
<dbReference type="Gene3D" id="3.90.226.10">
    <property type="entry name" value="2-enoyl-CoA Hydratase, Chain A, domain 1"/>
    <property type="match status" value="1"/>
</dbReference>
<dbReference type="SMART" id="SM00228">
    <property type="entry name" value="PDZ"/>
    <property type="match status" value="1"/>
</dbReference>